<evidence type="ECO:0000256" key="1">
    <source>
        <dbReference type="ARBA" id="ARBA00004479"/>
    </source>
</evidence>
<keyword evidence="2" id="KW-0723">Serine/threonine-protein kinase</keyword>
<dbReference type="GO" id="GO:0016020">
    <property type="term" value="C:membrane"/>
    <property type="evidence" value="ECO:0007669"/>
    <property type="project" value="UniProtKB-SubCell"/>
</dbReference>
<keyword evidence="7" id="KW-0325">Glycoprotein</keyword>
<feature type="region of interest" description="Disordered" evidence="9">
    <location>
        <begin position="60"/>
        <end position="84"/>
    </location>
</feature>
<dbReference type="GO" id="GO:0004674">
    <property type="term" value="F:protein serine/threonine kinase activity"/>
    <property type="evidence" value="ECO:0007669"/>
    <property type="project" value="UniProtKB-KW"/>
</dbReference>
<evidence type="ECO:0000256" key="3">
    <source>
        <dbReference type="ARBA" id="ARBA00022692"/>
    </source>
</evidence>
<dbReference type="EMBL" id="JAEACU010000005">
    <property type="protein sequence ID" value="KAH7529379.1"/>
    <property type="molecule type" value="Genomic_DNA"/>
</dbReference>
<reference evidence="10" key="1">
    <citation type="journal article" date="2021" name="Front. Plant Sci.">
        <title>Chromosome-Scale Genome Assembly for Chinese Sour Jujube and Insights Into Its Genome Evolution and Domestication Signature.</title>
        <authorList>
            <person name="Shen L.-Y."/>
            <person name="Luo H."/>
            <person name="Wang X.-L."/>
            <person name="Wang X.-M."/>
            <person name="Qiu X.-J."/>
            <person name="Liu H."/>
            <person name="Zhou S.-S."/>
            <person name="Jia K.-H."/>
            <person name="Nie S."/>
            <person name="Bao Y.-T."/>
            <person name="Zhang R.-G."/>
            <person name="Yun Q.-Z."/>
            <person name="Chai Y.-H."/>
            <person name="Lu J.-Y."/>
            <person name="Li Y."/>
            <person name="Zhao S.-W."/>
            <person name="Mao J.-F."/>
            <person name="Jia S.-G."/>
            <person name="Mao Y.-M."/>
        </authorList>
    </citation>
    <scope>NUCLEOTIDE SEQUENCE</scope>
    <source>
        <strain evidence="10">AT0</strain>
        <tissue evidence="10">Leaf</tissue>
    </source>
</reference>
<feature type="binding site" evidence="8">
    <location>
        <position position="31"/>
    </location>
    <ligand>
        <name>ATP</name>
        <dbReference type="ChEBI" id="CHEBI:30616"/>
    </ligand>
</feature>
<keyword evidence="2" id="KW-0418">Kinase</keyword>
<keyword evidence="2" id="KW-0808">Transferase</keyword>
<evidence type="ECO:0000256" key="9">
    <source>
        <dbReference type="SAM" id="MobiDB-lite"/>
    </source>
</evidence>
<evidence type="ECO:0000256" key="6">
    <source>
        <dbReference type="ARBA" id="ARBA00023136"/>
    </source>
</evidence>
<dbReference type="Gene3D" id="3.30.200.20">
    <property type="entry name" value="Phosphorylase Kinase, domain 1"/>
    <property type="match status" value="1"/>
</dbReference>
<sequence>MSRGFKNKLGEGGYGSAYKGKLHSGHLVAIKMLEKSKANGQDFTMRVKEMLEGEVESLQMPPKPFLCPEENTANDKGVKSNSRC</sequence>
<evidence type="ECO:0000313" key="10">
    <source>
        <dbReference type="EMBL" id="KAH7529379.1"/>
    </source>
</evidence>
<dbReference type="SUPFAM" id="SSF56112">
    <property type="entry name" value="Protein kinase-like (PK-like)"/>
    <property type="match status" value="1"/>
</dbReference>
<dbReference type="AlphaFoldDB" id="A0A978VG90"/>
<dbReference type="GO" id="GO:0005524">
    <property type="term" value="F:ATP binding"/>
    <property type="evidence" value="ECO:0007669"/>
    <property type="project" value="UniProtKB-UniRule"/>
</dbReference>
<evidence type="ECO:0008006" key="12">
    <source>
        <dbReference type="Google" id="ProtNLM"/>
    </source>
</evidence>
<evidence type="ECO:0000256" key="8">
    <source>
        <dbReference type="PROSITE-ProRule" id="PRU10141"/>
    </source>
</evidence>
<dbReference type="Proteomes" id="UP000813462">
    <property type="component" value="Unassembled WGS sequence"/>
</dbReference>
<keyword evidence="5" id="KW-1133">Transmembrane helix</keyword>
<dbReference type="InterPro" id="IPR017441">
    <property type="entry name" value="Protein_kinase_ATP_BS"/>
</dbReference>
<feature type="region of interest" description="Disordered" evidence="9">
    <location>
        <begin position="1"/>
        <end position="20"/>
    </location>
</feature>
<keyword evidence="8" id="KW-0547">Nucleotide-binding</keyword>
<name>A0A978VG90_ZIZJJ</name>
<evidence type="ECO:0000313" key="11">
    <source>
        <dbReference type="Proteomes" id="UP000813462"/>
    </source>
</evidence>
<dbReference type="PANTHER" id="PTHR27009">
    <property type="entry name" value="RUST RESISTANCE KINASE LR10-RELATED"/>
    <property type="match status" value="1"/>
</dbReference>
<evidence type="ECO:0000256" key="7">
    <source>
        <dbReference type="ARBA" id="ARBA00023180"/>
    </source>
</evidence>
<evidence type="ECO:0000256" key="4">
    <source>
        <dbReference type="ARBA" id="ARBA00022729"/>
    </source>
</evidence>
<dbReference type="InterPro" id="IPR011009">
    <property type="entry name" value="Kinase-like_dom_sf"/>
</dbReference>
<evidence type="ECO:0000256" key="5">
    <source>
        <dbReference type="ARBA" id="ARBA00022989"/>
    </source>
</evidence>
<comment type="subcellular location">
    <subcellularLocation>
        <location evidence="1">Membrane</location>
        <topology evidence="1">Single-pass type I membrane protein</topology>
    </subcellularLocation>
</comment>
<organism evidence="10 11">
    <name type="scientific">Ziziphus jujuba var. spinosa</name>
    <dbReference type="NCBI Taxonomy" id="714518"/>
    <lineage>
        <taxon>Eukaryota</taxon>
        <taxon>Viridiplantae</taxon>
        <taxon>Streptophyta</taxon>
        <taxon>Embryophyta</taxon>
        <taxon>Tracheophyta</taxon>
        <taxon>Spermatophyta</taxon>
        <taxon>Magnoliopsida</taxon>
        <taxon>eudicotyledons</taxon>
        <taxon>Gunneridae</taxon>
        <taxon>Pentapetalae</taxon>
        <taxon>rosids</taxon>
        <taxon>fabids</taxon>
        <taxon>Rosales</taxon>
        <taxon>Rhamnaceae</taxon>
        <taxon>Paliureae</taxon>
        <taxon>Ziziphus</taxon>
    </lineage>
</organism>
<gene>
    <name evidence="10" type="ORF">FEM48_Zijuj05G0178100</name>
</gene>
<dbReference type="InterPro" id="IPR045874">
    <property type="entry name" value="LRK10/LRL21-25-like"/>
</dbReference>
<comment type="caution">
    <text evidence="10">The sequence shown here is derived from an EMBL/GenBank/DDBJ whole genome shotgun (WGS) entry which is preliminary data.</text>
</comment>
<keyword evidence="6" id="KW-0472">Membrane</keyword>
<proteinExistence type="predicted"/>
<accession>A0A978VG90</accession>
<protein>
    <recommendedName>
        <fullName evidence="12">Protein kinase domain-containing protein</fullName>
    </recommendedName>
</protein>
<keyword evidence="4" id="KW-0732">Signal</keyword>
<keyword evidence="8" id="KW-0067">ATP-binding</keyword>
<evidence type="ECO:0000256" key="2">
    <source>
        <dbReference type="ARBA" id="ARBA00022527"/>
    </source>
</evidence>
<keyword evidence="3" id="KW-0812">Transmembrane</keyword>
<dbReference type="PROSITE" id="PS00107">
    <property type="entry name" value="PROTEIN_KINASE_ATP"/>
    <property type="match status" value="1"/>
</dbReference>